<feature type="domain" description="Chromo" evidence="3">
    <location>
        <begin position="39"/>
        <end position="105"/>
    </location>
</feature>
<feature type="compositionally biased region" description="Polar residues" evidence="2">
    <location>
        <begin position="364"/>
        <end position="375"/>
    </location>
</feature>
<feature type="region of interest" description="Disordered" evidence="2">
    <location>
        <begin position="912"/>
        <end position="957"/>
    </location>
</feature>
<dbReference type="GO" id="GO:0070823">
    <property type="term" value="C:HDA1 complex"/>
    <property type="evidence" value="ECO:0007669"/>
    <property type="project" value="InterPro"/>
</dbReference>
<evidence type="ECO:0000256" key="2">
    <source>
        <dbReference type="SAM" id="MobiDB-lite"/>
    </source>
</evidence>
<evidence type="ECO:0000313" key="4">
    <source>
        <dbReference type="EMBL" id="WPH03774.1"/>
    </source>
</evidence>
<feature type="coiled-coil region" evidence="1">
    <location>
        <begin position="1068"/>
        <end position="1162"/>
    </location>
</feature>
<feature type="compositionally biased region" description="Polar residues" evidence="2">
    <location>
        <begin position="913"/>
        <end position="928"/>
    </location>
</feature>
<feature type="compositionally biased region" description="Low complexity" evidence="2">
    <location>
        <begin position="127"/>
        <end position="138"/>
    </location>
</feature>
<keyword evidence="1" id="KW-0175">Coiled coil</keyword>
<evidence type="ECO:0000313" key="5">
    <source>
        <dbReference type="Proteomes" id="UP001303373"/>
    </source>
</evidence>
<evidence type="ECO:0000256" key="1">
    <source>
        <dbReference type="SAM" id="Coils"/>
    </source>
</evidence>
<dbReference type="PROSITE" id="PS50013">
    <property type="entry name" value="CHROMO_2"/>
    <property type="match status" value="1"/>
</dbReference>
<proteinExistence type="predicted"/>
<gene>
    <name evidence="4" type="ORF">R9X50_00665700</name>
</gene>
<dbReference type="Proteomes" id="UP001303373">
    <property type="component" value="Chromosome 11"/>
</dbReference>
<feature type="compositionally biased region" description="Low complexity" evidence="2">
    <location>
        <begin position="464"/>
        <end position="483"/>
    </location>
</feature>
<dbReference type="EMBL" id="CP138590">
    <property type="protein sequence ID" value="WPH03774.1"/>
    <property type="molecule type" value="Genomic_DNA"/>
</dbReference>
<name>A0AAQ3M9A1_9PEZI</name>
<feature type="compositionally biased region" description="Low complexity" evidence="2">
    <location>
        <begin position="413"/>
        <end position="425"/>
    </location>
</feature>
<feature type="compositionally biased region" description="Polar residues" evidence="2">
    <location>
        <begin position="382"/>
        <end position="406"/>
    </location>
</feature>
<keyword evidence="5" id="KW-1185">Reference proteome</keyword>
<dbReference type="Gene3D" id="2.40.50.40">
    <property type="match status" value="1"/>
</dbReference>
<feature type="region of interest" description="Disordered" evidence="2">
    <location>
        <begin position="291"/>
        <end position="312"/>
    </location>
</feature>
<dbReference type="Pfam" id="PF11496">
    <property type="entry name" value="HDA2-3"/>
    <property type="match status" value="1"/>
</dbReference>
<feature type="compositionally biased region" description="Polar residues" evidence="2">
    <location>
        <begin position="600"/>
        <end position="624"/>
    </location>
</feature>
<accession>A0AAQ3M9A1</accession>
<dbReference type="InterPro" id="IPR038609">
    <property type="entry name" value="HDA1_su2/3_sf"/>
</dbReference>
<reference evidence="4 5" key="1">
    <citation type="submission" date="2023-11" db="EMBL/GenBank/DDBJ databases">
        <title>An acidophilic fungus is an integral part of prey digestion in a carnivorous sundew plant.</title>
        <authorList>
            <person name="Tsai I.J."/>
        </authorList>
    </citation>
    <scope>NUCLEOTIDE SEQUENCE [LARGE SCALE GENOMIC DNA]</scope>
    <source>
        <strain evidence="4">169a</strain>
    </source>
</reference>
<feature type="compositionally biased region" description="Basic and acidic residues" evidence="2">
    <location>
        <begin position="347"/>
        <end position="362"/>
    </location>
</feature>
<feature type="region of interest" description="Disordered" evidence="2">
    <location>
        <begin position="463"/>
        <end position="516"/>
    </location>
</feature>
<feature type="region of interest" description="Disordered" evidence="2">
    <location>
        <begin position="340"/>
        <end position="425"/>
    </location>
</feature>
<feature type="region of interest" description="Disordered" evidence="2">
    <location>
        <begin position="1"/>
        <end position="37"/>
    </location>
</feature>
<dbReference type="AlphaFoldDB" id="A0AAQ3M9A1"/>
<organism evidence="4 5">
    <name type="scientific">Acrodontium crateriforme</name>
    <dbReference type="NCBI Taxonomy" id="150365"/>
    <lineage>
        <taxon>Eukaryota</taxon>
        <taxon>Fungi</taxon>
        <taxon>Dikarya</taxon>
        <taxon>Ascomycota</taxon>
        <taxon>Pezizomycotina</taxon>
        <taxon>Dothideomycetes</taxon>
        <taxon>Dothideomycetidae</taxon>
        <taxon>Mycosphaerellales</taxon>
        <taxon>Teratosphaeriaceae</taxon>
        <taxon>Acrodontium</taxon>
    </lineage>
</organism>
<evidence type="ECO:0000259" key="3">
    <source>
        <dbReference type="PROSITE" id="PS50013"/>
    </source>
</evidence>
<sequence length="1266" mass="140502">MTKRKRSTTASSALSKKRAKVAQLPYSLPPDESEEDDYYSIKEIVDERGNKYLISWEDNKETGEKYPDSWEPKQNVTKAAIDEWNEKKSAREIKKKAKTKSAPPPARKGQAYKIPAPVPQPRTEFVSSGATTSKTSAAVNKASTKLLAKEAQPFLEIFESQQSLNNLSEGDEESRLFVRQEPAVAAPFKETVGVVQIERPPSSFAEGAYEKISQLPETQPTDCIDRHEEPRGRGIHVPNIVDQPEEFVVQPEPTELFVAPQQLFSSQYTSKVIPDSQSLLDTTTPIQSVEKSVLPGTPNQQEEFATDFGHPDQLLHHSIESPQLSIASVDYSVQYPSESIKSADTVETQRESIVHSPVDHCGPRQNSESEIQSAVSHRDIPQSKSSAEFLSTQEQGRIQEVQTQLPSKDREIPPQQSVPASSSSFPFETQLEAGFVERGNSLSPPKKSYKQLNHTIRASSFPVSAGTSLPASSSLASIPSQSLRAVGESAPHRSTTPSSPFVLRSESGRMGDTPSSIQSMHAQLKALRDGLKNIQGPNQPLHTEKAGISASPLPKSLQRITQESRRSPSVVPAQDPPRQITLEEMNQTTRYETLVPQAQEPDSSSRQRNGSLMGTSTLESQQSQRADDVCEERCATFQTISIPLFGHQRDQYFQRIVYKKSLIQSFLNEDSQTPEAMSEVENFVQQMYDVALHPDLVNAETFTQLTIDPMQQAAWDVQCSAKFRFLKHIFDYLKGHAVHVALVVPAGNLVCLLETFLLGTVKPVMSASNSKAPDTNTLDVTVIAMDNAKAYDGGPADLVIGLDHNCTRSFAIPEALLRRNGKRTRLVSLVVPNSIEHIDLSVSTNLSKIARLRAVINAMQDLKKHTGKADASDDSDSNSTTLCTTAQQIANFLTHEESEVGWAVPTLSPLQELDSQTESETSNGTQGEEQGPTPGARSKKRSLNQDDQVPDSHKKTRFQDVAAAAETTSELPHTVNLQEIEISHISDSTPKEAVMQNGFYDDSMVERHGELVQYAHRRIRELEEALADVQFRFEEQRETVVKASAERDSALLTAQKAVKKSADQFESLVKARTERNELRQQLDEANASLLSHAIPERAEFEALRQELVQARAEKDKAEARLKSVRGDLDYAQQMYQTSSNGAKEVSDRNRELESEVIAARSRLGADVAKLRQMGYDAQTKNMREENRRLKLQLRDREAGLKLRDEEIARLKEASRGRMGTRVNSLPRTPRLGSPMKFEPSARGRGSRQQSPANGDAKHRGHPLRRG</sequence>
<dbReference type="InterPro" id="IPR000953">
    <property type="entry name" value="Chromo/chromo_shadow_dom"/>
</dbReference>
<protein>
    <recommendedName>
        <fullName evidence="3">Chromo domain-containing protein</fullName>
    </recommendedName>
</protein>
<dbReference type="InterPro" id="IPR021006">
    <property type="entry name" value="Hda2/3"/>
</dbReference>
<feature type="region of interest" description="Disordered" evidence="2">
    <location>
        <begin position="594"/>
        <end position="624"/>
    </location>
</feature>
<feature type="region of interest" description="Disordered" evidence="2">
    <location>
        <begin position="532"/>
        <end position="580"/>
    </location>
</feature>
<dbReference type="Gene3D" id="3.40.50.12360">
    <property type="match status" value="1"/>
</dbReference>
<feature type="region of interest" description="Disordered" evidence="2">
    <location>
        <begin position="86"/>
        <end position="138"/>
    </location>
</feature>
<feature type="region of interest" description="Disordered" evidence="2">
    <location>
        <begin position="1215"/>
        <end position="1266"/>
    </location>
</feature>